<dbReference type="EMBL" id="WSZM01000641">
    <property type="protein sequence ID" value="KAF4030781.1"/>
    <property type="molecule type" value="Genomic_DNA"/>
</dbReference>
<sequence length="119" mass="13473">MLSGMHFVAEAFSHRQRHAEQKKKWRQAQIMTSVRRSLASNRGHFGHKVATLEVDSVSKKVRRNWVSIRPSVGFTHKFTMGVVILNKQRLFVETGLVAGSQTNRSIQLHGHVSQGSRPS</sequence>
<evidence type="ECO:0000313" key="2">
    <source>
        <dbReference type="EMBL" id="KAF4129552.1"/>
    </source>
</evidence>
<dbReference type="AlphaFoldDB" id="A0A833S1R7"/>
<dbReference type="EMBL" id="JAACNO010002943">
    <property type="protein sequence ID" value="KAF4129552.1"/>
    <property type="molecule type" value="Genomic_DNA"/>
</dbReference>
<evidence type="ECO:0000313" key="3">
    <source>
        <dbReference type="Proteomes" id="UP000602510"/>
    </source>
</evidence>
<reference evidence="1" key="1">
    <citation type="submission" date="2020-04" db="EMBL/GenBank/DDBJ databases">
        <title>Hybrid Assembly of Korean Phytophthora infestans isolates.</title>
        <authorList>
            <person name="Prokchorchik M."/>
            <person name="Lee Y."/>
            <person name="Seo J."/>
            <person name="Cho J.-H."/>
            <person name="Park Y.-E."/>
            <person name="Jang D.-C."/>
            <person name="Im J.-S."/>
            <person name="Choi J.-G."/>
            <person name="Park H.-J."/>
            <person name="Lee G.-B."/>
            <person name="Lee Y.-G."/>
            <person name="Hong S.-Y."/>
            <person name="Cho K."/>
            <person name="Sohn K.H."/>
        </authorList>
    </citation>
    <scope>NUCLEOTIDE SEQUENCE</scope>
    <source>
        <strain evidence="1">KR_1_A1</strain>
        <strain evidence="2">KR_2_A2</strain>
    </source>
</reference>
<dbReference type="Proteomes" id="UP000704712">
    <property type="component" value="Unassembled WGS sequence"/>
</dbReference>
<protein>
    <submittedName>
        <fullName evidence="1">Uncharacterized protein</fullName>
    </submittedName>
</protein>
<evidence type="ECO:0000313" key="1">
    <source>
        <dbReference type="EMBL" id="KAF4030781.1"/>
    </source>
</evidence>
<gene>
    <name evidence="1" type="ORF">GN244_ATG17409</name>
    <name evidence="2" type="ORF">GN958_ATG21259</name>
</gene>
<organism evidence="1 3">
    <name type="scientific">Phytophthora infestans</name>
    <name type="common">Potato late blight agent</name>
    <name type="synonym">Botrytis infestans</name>
    <dbReference type="NCBI Taxonomy" id="4787"/>
    <lineage>
        <taxon>Eukaryota</taxon>
        <taxon>Sar</taxon>
        <taxon>Stramenopiles</taxon>
        <taxon>Oomycota</taxon>
        <taxon>Peronosporomycetes</taxon>
        <taxon>Peronosporales</taxon>
        <taxon>Peronosporaceae</taxon>
        <taxon>Phytophthora</taxon>
    </lineage>
</organism>
<proteinExistence type="predicted"/>
<dbReference type="Proteomes" id="UP000602510">
    <property type="component" value="Unassembled WGS sequence"/>
</dbReference>
<accession>A0A833S1R7</accession>
<keyword evidence="3" id="KW-1185">Reference proteome</keyword>
<name>A0A833S1R7_PHYIN</name>
<comment type="caution">
    <text evidence="1">The sequence shown here is derived from an EMBL/GenBank/DDBJ whole genome shotgun (WGS) entry which is preliminary data.</text>
</comment>